<keyword evidence="11" id="KW-0407">Ion channel</keyword>
<gene>
    <name evidence="14" type="primary">AVEN_16604_1</name>
    <name evidence="14" type="ORF">TNCT_65191</name>
</gene>
<dbReference type="PANTHER" id="PTHR42643">
    <property type="entry name" value="IONOTROPIC RECEPTOR 20A-RELATED"/>
    <property type="match status" value="1"/>
</dbReference>
<dbReference type="EMBL" id="BMAO01016572">
    <property type="protein sequence ID" value="GFR09677.1"/>
    <property type="molecule type" value="Genomic_DNA"/>
</dbReference>
<comment type="subcellular location">
    <subcellularLocation>
        <location evidence="1">Cell membrane</location>
        <topology evidence="1">Multi-pass membrane protein</topology>
    </subcellularLocation>
</comment>
<keyword evidence="6" id="KW-0406">Ion transport</keyword>
<feature type="domain" description="Ionotropic glutamate receptor L-glutamate and glycine-binding" evidence="13">
    <location>
        <begin position="20"/>
        <end position="77"/>
    </location>
</feature>
<keyword evidence="8" id="KW-0675">Receptor</keyword>
<keyword evidence="10" id="KW-1071">Ligand-gated ion channel</keyword>
<keyword evidence="4 12" id="KW-0812">Transmembrane</keyword>
<evidence type="ECO:0000313" key="15">
    <source>
        <dbReference type="Proteomes" id="UP000887116"/>
    </source>
</evidence>
<evidence type="ECO:0000256" key="12">
    <source>
        <dbReference type="SAM" id="Phobius"/>
    </source>
</evidence>
<dbReference type="Gene3D" id="1.10.287.70">
    <property type="match status" value="1"/>
</dbReference>
<evidence type="ECO:0000256" key="4">
    <source>
        <dbReference type="ARBA" id="ARBA00022692"/>
    </source>
</evidence>
<dbReference type="SUPFAM" id="SSF53850">
    <property type="entry name" value="Periplasmic binding protein-like II"/>
    <property type="match status" value="1"/>
</dbReference>
<keyword evidence="9" id="KW-0325">Glycoprotein</keyword>
<dbReference type="AlphaFoldDB" id="A0A8X6GRL4"/>
<evidence type="ECO:0000256" key="11">
    <source>
        <dbReference type="ARBA" id="ARBA00023303"/>
    </source>
</evidence>
<dbReference type="Gene3D" id="3.40.190.10">
    <property type="entry name" value="Periplasmic binding protein-like II"/>
    <property type="match status" value="1"/>
</dbReference>
<dbReference type="InterPro" id="IPR052192">
    <property type="entry name" value="Insect_Ionotropic_Sensory_Rcpt"/>
</dbReference>
<evidence type="ECO:0000256" key="2">
    <source>
        <dbReference type="ARBA" id="ARBA00022448"/>
    </source>
</evidence>
<protein>
    <recommendedName>
        <fullName evidence="13">Ionotropic glutamate receptor L-glutamate and glycine-binding domain-containing protein</fullName>
    </recommendedName>
</protein>
<keyword evidence="7 12" id="KW-0472">Membrane</keyword>
<feature type="transmembrane region" description="Helical" evidence="12">
    <location>
        <begin position="133"/>
        <end position="151"/>
    </location>
</feature>
<dbReference type="PANTHER" id="PTHR42643:SF24">
    <property type="entry name" value="IONOTROPIC RECEPTOR 60A"/>
    <property type="match status" value="1"/>
</dbReference>
<accession>A0A8X6GRL4</accession>
<evidence type="ECO:0000256" key="5">
    <source>
        <dbReference type="ARBA" id="ARBA00022989"/>
    </source>
</evidence>
<keyword evidence="3" id="KW-1003">Cell membrane</keyword>
<dbReference type="SMART" id="SM00918">
    <property type="entry name" value="Lig_chan-Glu_bd"/>
    <property type="match status" value="1"/>
</dbReference>
<sequence>MKSLYFPSKIKVAVILIRGIFTIQKVNDKTVLDGSDGKLLECLAGKLNFEFEILISSVGGSRYSNGTWNGVIGLVQNGEADIGLSALSFSEERLEVVDFSNSYMALEKIFIVKEPGQMPKITAFTYPFTQNVWVLYALMILAATVLFQRIMFRNSTLLGSFLSVLGSIVSQAMEGIEDSPWRRVLFGLWLTIAAVMPFLYNTNFLSFLTMPEKIPVPPTFHKLSEVVLKGKYKCLIPKQTIDLDLLLESRIDYLVKLGEVIKKNDWYWSYSARIEDLLDDRIAMILPRSGLRLRVGFPPFFSLKEYDDSFGIWHSGIALKKGFCCRERLNNALYGIINGGLYEK</sequence>
<evidence type="ECO:0000256" key="3">
    <source>
        <dbReference type="ARBA" id="ARBA00022475"/>
    </source>
</evidence>
<dbReference type="InterPro" id="IPR019594">
    <property type="entry name" value="Glu/Gly-bd"/>
</dbReference>
<evidence type="ECO:0000256" key="1">
    <source>
        <dbReference type="ARBA" id="ARBA00004651"/>
    </source>
</evidence>
<name>A0A8X6GRL4_TRICU</name>
<keyword evidence="15" id="KW-1185">Reference proteome</keyword>
<dbReference type="Proteomes" id="UP000887116">
    <property type="component" value="Unassembled WGS sequence"/>
</dbReference>
<evidence type="ECO:0000313" key="14">
    <source>
        <dbReference type="EMBL" id="GFR09677.1"/>
    </source>
</evidence>
<evidence type="ECO:0000256" key="7">
    <source>
        <dbReference type="ARBA" id="ARBA00023136"/>
    </source>
</evidence>
<reference evidence="14" key="1">
    <citation type="submission" date="2020-07" db="EMBL/GenBank/DDBJ databases">
        <title>Multicomponent nature underlies the extraordinary mechanical properties of spider dragline silk.</title>
        <authorList>
            <person name="Kono N."/>
            <person name="Nakamura H."/>
            <person name="Mori M."/>
            <person name="Yoshida Y."/>
            <person name="Ohtoshi R."/>
            <person name="Malay A.D."/>
            <person name="Moran D.A.P."/>
            <person name="Tomita M."/>
            <person name="Numata K."/>
            <person name="Arakawa K."/>
        </authorList>
    </citation>
    <scope>NUCLEOTIDE SEQUENCE</scope>
</reference>
<evidence type="ECO:0000256" key="10">
    <source>
        <dbReference type="ARBA" id="ARBA00023286"/>
    </source>
</evidence>
<proteinExistence type="predicted"/>
<dbReference type="GO" id="GO:0015276">
    <property type="term" value="F:ligand-gated monoatomic ion channel activity"/>
    <property type="evidence" value="ECO:0007669"/>
    <property type="project" value="InterPro"/>
</dbReference>
<dbReference type="GO" id="GO:0005886">
    <property type="term" value="C:plasma membrane"/>
    <property type="evidence" value="ECO:0007669"/>
    <property type="project" value="UniProtKB-SubCell"/>
</dbReference>
<dbReference type="Pfam" id="PF10613">
    <property type="entry name" value="Lig_chan-Glu_bd"/>
    <property type="match status" value="1"/>
</dbReference>
<keyword evidence="2" id="KW-0813">Transport</keyword>
<keyword evidence="5 12" id="KW-1133">Transmembrane helix</keyword>
<organism evidence="14 15">
    <name type="scientific">Trichonephila clavata</name>
    <name type="common">Joro spider</name>
    <name type="synonym">Nephila clavata</name>
    <dbReference type="NCBI Taxonomy" id="2740835"/>
    <lineage>
        <taxon>Eukaryota</taxon>
        <taxon>Metazoa</taxon>
        <taxon>Ecdysozoa</taxon>
        <taxon>Arthropoda</taxon>
        <taxon>Chelicerata</taxon>
        <taxon>Arachnida</taxon>
        <taxon>Araneae</taxon>
        <taxon>Araneomorphae</taxon>
        <taxon>Entelegynae</taxon>
        <taxon>Araneoidea</taxon>
        <taxon>Nephilidae</taxon>
        <taxon>Trichonephila</taxon>
    </lineage>
</organism>
<comment type="caution">
    <text evidence="14">The sequence shown here is derived from an EMBL/GenBank/DDBJ whole genome shotgun (WGS) entry which is preliminary data.</text>
</comment>
<dbReference type="OrthoDB" id="6117597at2759"/>
<evidence type="ECO:0000256" key="6">
    <source>
        <dbReference type="ARBA" id="ARBA00023065"/>
    </source>
</evidence>
<evidence type="ECO:0000256" key="8">
    <source>
        <dbReference type="ARBA" id="ARBA00023170"/>
    </source>
</evidence>
<evidence type="ECO:0000259" key="13">
    <source>
        <dbReference type="SMART" id="SM00918"/>
    </source>
</evidence>
<feature type="transmembrane region" description="Helical" evidence="12">
    <location>
        <begin position="183"/>
        <end position="200"/>
    </location>
</feature>
<evidence type="ECO:0000256" key="9">
    <source>
        <dbReference type="ARBA" id="ARBA00023180"/>
    </source>
</evidence>